<evidence type="ECO:0000313" key="2">
    <source>
        <dbReference type="Proteomes" id="UP001066276"/>
    </source>
</evidence>
<dbReference type="Proteomes" id="UP001066276">
    <property type="component" value="Chromosome 5"/>
</dbReference>
<proteinExistence type="predicted"/>
<accession>A0AAV7RYS0</accession>
<organism evidence="1 2">
    <name type="scientific">Pleurodeles waltl</name>
    <name type="common">Iberian ribbed newt</name>
    <dbReference type="NCBI Taxonomy" id="8319"/>
    <lineage>
        <taxon>Eukaryota</taxon>
        <taxon>Metazoa</taxon>
        <taxon>Chordata</taxon>
        <taxon>Craniata</taxon>
        <taxon>Vertebrata</taxon>
        <taxon>Euteleostomi</taxon>
        <taxon>Amphibia</taxon>
        <taxon>Batrachia</taxon>
        <taxon>Caudata</taxon>
        <taxon>Salamandroidea</taxon>
        <taxon>Salamandridae</taxon>
        <taxon>Pleurodelinae</taxon>
        <taxon>Pleurodeles</taxon>
    </lineage>
</organism>
<dbReference type="EMBL" id="JANPWB010000009">
    <property type="protein sequence ID" value="KAJ1157636.1"/>
    <property type="molecule type" value="Genomic_DNA"/>
</dbReference>
<keyword evidence="2" id="KW-1185">Reference proteome</keyword>
<reference evidence="1" key="1">
    <citation type="journal article" date="2022" name="bioRxiv">
        <title>Sequencing and chromosome-scale assembly of the giantPleurodeles waltlgenome.</title>
        <authorList>
            <person name="Brown T."/>
            <person name="Elewa A."/>
            <person name="Iarovenko S."/>
            <person name="Subramanian E."/>
            <person name="Araus A.J."/>
            <person name="Petzold A."/>
            <person name="Susuki M."/>
            <person name="Suzuki K.-i.T."/>
            <person name="Hayashi T."/>
            <person name="Toyoda A."/>
            <person name="Oliveira C."/>
            <person name="Osipova E."/>
            <person name="Leigh N.D."/>
            <person name="Simon A."/>
            <person name="Yun M.H."/>
        </authorList>
    </citation>
    <scope>NUCLEOTIDE SEQUENCE</scope>
    <source>
        <strain evidence="1">20211129_DDA</strain>
        <tissue evidence="1">Liver</tissue>
    </source>
</reference>
<name>A0AAV7RYS0_PLEWA</name>
<sequence length="99" mass="10474">MCCHCLFSPGGESSALLPYRTGDLEFPGTTVIPVPGSHPPVPPSTATHCDPVFRTGNIPPAEAAVDVDRAGIFQEKLPLGISEKMQVTGIPEHCSQYAE</sequence>
<protein>
    <submittedName>
        <fullName evidence="1">Uncharacterized protein</fullName>
    </submittedName>
</protein>
<dbReference type="AlphaFoldDB" id="A0AAV7RYS0"/>
<comment type="caution">
    <text evidence="1">The sequence shown here is derived from an EMBL/GenBank/DDBJ whole genome shotgun (WGS) entry which is preliminary data.</text>
</comment>
<gene>
    <name evidence="1" type="ORF">NDU88_010341</name>
</gene>
<evidence type="ECO:0000313" key="1">
    <source>
        <dbReference type="EMBL" id="KAJ1157636.1"/>
    </source>
</evidence>